<dbReference type="AlphaFoldDB" id="A0AA88A9Q5"/>
<gene>
    <name evidence="1" type="ORF">TIFTF001_017550</name>
</gene>
<dbReference type="EMBL" id="BTGU01000028">
    <property type="protein sequence ID" value="GMN48380.1"/>
    <property type="molecule type" value="Genomic_DNA"/>
</dbReference>
<reference evidence="1" key="1">
    <citation type="submission" date="2023-07" db="EMBL/GenBank/DDBJ databases">
        <title>draft genome sequence of fig (Ficus carica).</title>
        <authorList>
            <person name="Takahashi T."/>
            <person name="Nishimura K."/>
        </authorList>
    </citation>
    <scope>NUCLEOTIDE SEQUENCE</scope>
</reference>
<name>A0AA88A9Q5_FICCA</name>
<accession>A0AA88A9Q5</accession>
<protein>
    <submittedName>
        <fullName evidence="1">Uncharacterized protein</fullName>
    </submittedName>
</protein>
<evidence type="ECO:0000313" key="1">
    <source>
        <dbReference type="EMBL" id="GMN48380.1"/>
    </source>
</evidence>
<dbReference type="Proteomes" id="UP001187192">
    <property type="component" value="Unassembled WGS sequence"/>
</dbReference>
<proteinExistence type="predicted"/>
<comment type="caution">
    <text evidence="1">The sequence shown here is derived from an EMBL/GenBank/DDBJ whole genome shotgun (WGS) entry which is preliminary data.</text>
</comment>
<keyword evidence="2" id="KW-1185">Reference proteome</keyword>
<evidence type="ECO:0000313" key="2">
    <source>
        <dbReference type="Proteomes" id="UP001187192"/>
    </source>
</evidence>
<sequence>MFKLNTAITTCTSYHTSNQSSDGELGRNLFGNGNLEEKTECGRCSARNQGCSAQTSLRSQPTQIAGAAAASWRAAVPKWNWTEAASDAAVARGCCSTGAGPNRVPEHGRLQRWNKNEQAQSNGRCSAQISWLQRQFANFPVLWNLPIQNCLLWNKAINRRD</sequence>
<organism evidence="1 2">
    <name type="scientific">Ficus carica</name>
    <name type="common">Common fig</name>
    <dbReference type="NCBI Taxonomy" id="3494"/>
    <lineage>
        <taxon>Eukaryota</taxon>
        <taxon>Viridiplantae</taxon>
        <taxon>Streptophyta</taxon>
        <taxon>Embryophyta</taxon>
        <taxon>Tracheophyta</taxon>
        <taxon>Spermatophyta</taxon>
        <taxon>Magnoliopsida</taxon>
        <taxon>eudicotyledons</taxon>
        <taxon>Gunneridae</taxon>
        <taxon>Pentapetalae</taxon>
        <taxon>rosids</taxon>
        <taxon>fabids</taxon>
        <taxon>Rosales</taxon>
        <taxon>Moraceae</taxon>
        <taxon>Ficeae</taxon>
        <taxon>Ficus</taxon>
    </lineage>
</organism>